<evidence type="ECO:0000256" key="2">
    <source>
        <dbReference type="SAM" id="SignalP"/>
    </source>
</evidence>
<keyword evidence="2" id="KW-0732">Signal</keyword>
<sequence length="102" mass="11386">MKKTIGLIGLLFCVNASAYVIGGSNIYGNYPAFSDYPPSSPYTDDQHAMSMYKDEVERYVNSAKAYAENADNDIQRIQEQKAAAISKANDAVEEYNRKVRGY</sequence>
<evidence type="ECO:0000256" key="1">
    <source>
        <dbReference type="SAM" id="Coils"/>
    </source>
</evidence>
<dbReference type="Proteomes" id="UP000865968">
    <property type="component" value="Unassembled WGS sequence"/>
</dbReference>
<gene>
    <name evidence="3" type="ORF">I8608_000598</name>
</gene>
<feature type="signal peptide" evidence="2">
    <location>
        <begin position="1"/>
        <end position="18"/>
    </location>
</feature>
<evidence type="ECO:0000313" key="4">
    <source>
        <dbReference type="Proteomes" id="UP000865968"/>
    </source>
</evidence>
<dbReference type="AlphaFoldDB" id="A0AAN5MEL2"/>
<protein>
    <submittedName>
        <fullName evidence="3">Uncharacterized protein</fullName>
    </submittedName>
</protein>
<dbReference type="RefSeq" id="WP_369444200.1">
    <property type="nucleotide sequence ID" value="NZ_JBFZHD010000001.1"/>
</dbReference>
<accession>A0AAN5MEL2</accession>
<dbReference type="EMBL" id="DACSWI010000001">
    <property type="protein sequence ID" value="HAT3807797.1"/>
    <property type="molecule type" value="Genomic_DNA"/>
</dbReference>
<feature type="coiled-coil region" evidence="1">
    <location>
        <begin position="60"/>
        <end position="94"/>
    </location>
</feature>
<feature type="chain" id="PRO_5043040736" evidence="2">
    <location>
        <begin position="19"/>
        <end position="102"/>
    </location>
</feature>
<keyword evidence="1" id="KW-0175">Coiled coil</keyword>
<organism evidence="3 4">
    <name type="scientific">Morganella morganii</name>
    <name type="common">Proteus morganii</name>
    <dbReference type="NCBI Taxonomy" id="582"/>
    <lineage>
        <taxon>Bacteria</taxon>
        <taxon>Pseudomonadati</taxon>
        <taxon>Pseudomonadota</taxon>
        <taxon>Gammaproteobacteria</taxon>
        <taxon>Enterobacterales</taxon>
        <taxon>Morganellaceae</taxon>
        <taxon>Morganella</taxon>
    </lineage>
</organism>
<reference evidence="3" key="1">
    <citation type="journal article" date="2018" name="Genome Biol.">
        <title>SKESA: strategic k-mer extension for scrupulous assemblies.</title>
        <authorList>
            <person name="Souvorov A."/>
            <person name="Agarwala R."/>
            <person name="Lipman D.J."/>
        </authorList>
    </citation>
    <scope>NUCLEOTIDE SEQUENCE</scope>
    <source>
        <strain evidence="3">Morganella morganii ARLG-3209</strain>
    </source>
</reference>
<comment type="caution">
    <text evidence="3">The sequence shown here is derived from an EMBL/GenBank/DDBJ whole genome shotgun (WGS) entry which is preliminary data.</text>
</comment>
<proteinExistence type="predicted"/>
<reference evidence="3" key="2">
    <citation type="submission" date="2020-10" db="EMBL/GenBank/DDBJ databases">
        <authorList>
            <consortium name="NCBI Pathogen Detection Project"/>
        </authorList>
    </citation>
    <scope>NUCLEOTIDE SEQUENCE</scope>
    <source>
        <strain evidence="3">Morganella morganii ARLG-3209</strain>
    </source>
</reference>
<evidence type="ECO:0000313" key="3">
    <source>
        <dbReference type="EMBL" id="HAT3807797.1"/>
    </source>
</evidence>
<name>A0AAN5MEL2_MORMO</name>